<proteinExistence type="predicted"/>
<name>A0AAJ5WNF9_9BACT</name>
<dbReference type="EMBL" id="CP119311">
    <property type="protein sequence ID" value="WEK34344.1"/>
    <property type="molecule type" value="Genomic_DNA"/>
</dbReference>
<gene>
    <name evidence="1" type="ORF">P0Y53_17805</name>
</gene>
<evidence type="ECO:0000313" key="1">
    <source>
        <dbReference type="EMBL" id="WEK34344.1"/>
    </source>
</evidence>
<accession>A0AAJ5WNF9</accession>
<reference evidence="1" key="1">
    <citation type="submission" date="2023-03" db="EMBL/GenBank/DDBJ databases">
        <title>Andean soil-derived lignocellulolytic bacterial consortium as a source of novel taxa and putative plastic-active enzymes.</title>
        <authorList>
            <person name="Diaz-Garcia L."/>
            <person name="Chuvochina M."/>
            <person name="Feuerriegel G."/>
            <person name="Bunk B."/>
            <person name="Sproer C."/>
            <person name="Streit W.R."/>
            <person name="Rodriguez L.M."/>
            <person name="Overmann J."/>
            <person name="Jimenez D.J."/>
        </authorList>
    </citation>
    <scope>NUCLEOTIDE SEQUENCE</scope>
    <source>
        <strain evidence="1">MAG 7</strain>
    </source>
</reference>
<dbReference type="InterPro" id="IPR025921">
    <property type="entry name" value="HmuY"/>
</dbReference>
<evidence type="ECO:0000313" key="2">
    <source>
        <dbReference type="Proteomes" id="UP001220610"/>
    </source>
</evidence>
<sequence>MKTTNHTGTCRSYGACMVLLVLALCYSCTKDTATRDVNEPPPGDTAVNTGLFYKLQRVENFAGDTAYDGAPDGIRSAMYFSLERKESVPKLYQKSSHWDLVFHSIFNSSIGCNNGKDATPSSHGAGGNGIGGITILAKDFDQVTDIPTDAEIKGNGGVGLDEAGNYGYGLGWCLYDFGGTIKGDGSYNKSHVCYALPERTIIVRTAKGHYAKIRMISIYKNAFSPEQWLRNVPAPYFTFEYLMVPKGSTRFELKP</sequence>
<dbReference type="CDD" id="cd12105">
    <property type="entry name" value="HmuY"/>
    <property type="match status" value="1"/>
</dbReference>
<organism evidence="1 2">
    <name type="scientific">Candidatus Pseudobacter hemicellulosilyticus</name>
    <dbReference type="NCBI Taxonomy" id="3121375"/>
    <lineage>
        <taxon>Bacteria</taxon>
        <taxon>Pseudomonadati</taxon>
        <taxon>Bacteroidota</taxon>
        <taxon>Chitinophagia</taxon>
        <taxon>Chitinophagales</taxon>
        <taxon>Chitinophagaceae</taxon>
        <taxon>Pseudobacter</taxon>
    </lineage>
</organism>
<dbReference type="Proteomes" id="UP001220610">
    <property type="component" value="Chromosome"/>
</dbReference>
<dbReference type="AlphaFoldDB" id="A0AAJ5WNF9"/>
<protein>
    <submittedName>
        <fullName evidence="1">HmuY family protein</fullName>
    </submittedName>
</protein>